<reference evidence="6 7" key="1">
    <citation type="journal article" date="2012" name="J. Bacteriol.">
        <title>Genome Sequence of Oceanibaculum indicum Type Strain P24.</title>
        <authorList>
            <person name="Lai Q."/>
            <person name="Shao Z."/>
        </authorList>
    </citation>
    <scope>NUCLEOTIDE SEQUENCE [LARGE SCALE GENOMIC DNA]</scope>
    <source>
        <strain evidence="6 7">P24</strain>
    </source>
</reference>
<dbReference type="RefSeq" id="WP_008943972.1">
    <property type="nucleotide sequence ID" value="NZ_AMRL01000006.1"/>
</dbReference>
<gene>
    <name evidence="6" type="ORF">P24_06806</name>
</gene>
<dbReference type="GO" id="GO:0046872">
    <property type="term" value="F:metal ion binding"/>
    <property type="evidence" value="ECO:0007669"/>
    <property type="project" value="UniProtKB-KW"/>
</dbReference>
<dbReference type="Pfam" id="PF00355">
    <property type="entry name" value="Rieske"/>
    <property type="match status" value="1"/>
</dbReference>
<keyword evidence="7" id="KW-1185">Reference proteome</keyword>
<evidence type="ECO:0000313" key="7">
    <source>
        <dbReference type="Proteomes" id="UP000006746"/>
    </source>
</evidence>
<keyword evidence="4" id="KW-0411">Iron-sulfur</keyword>
<dbReference type="Gene3D" id="2.102.10.10">
    <property type="entry name" value="Rieske [2Fe-2S] iron-sulphur domain"/>
    <property type="match status" value="1"/>
</dbReference>
<protein>
    <submittedName>
        <fullName evidence="6">Rieske [2Fe-2S] domain-containing protein</fullName>
    </submittedName>
</protein>
<sequence length="107" mass="11399">MSDLLCQLTDIPDGDSKGLTLEDGRDILLVRQGGAVFGYVNVCPHLFTPLEMMPDDFIDDSGQFIICATHGALFKIEDGECVAGPCQGESLTRVPLAIEDGAVKLAS</sequence>
<proteinExistence type="predicted"/>
<keyword evidence="2" id="KW-0479">Metal-binding</keyword>
<dbReference type="InterPro" id="IPR036922">
    <property type="entry name" value="Rieske_2Fe-2S_sf"/>
</dbReference>
<keyword evidence="1" id="KW-0001">2Fe-2S</keyword>
<dbReference type="CDD" id="cd03467">
    <property type="entry name" value="Rieske"/>
    <property type="match status" value="1"/>
</dbReference>
<dbReference type="PANTHER" id="PTHR40261:SF1">
    <property type="entry name" value="RIESKE DOMAIN-CONTAINING PROTEIN"/>
    <property type="match status" value="1"/>
</dbReference>
<comment type="caution">
    <text evidence="6">The sequence shown here is derived from an EMBL/GenBank/DDBJ whole genome shotgun (WGS) entry which is preliminary data.</text>
</comment>
<name>K2JQS9_9PROT</name>
<dbReference type="STRING" id="1207063.P24_06806"/>
<evidence type="ECO:0000256" key="2">
    <source>
        <dbReference type="ARBA" id="ARBA00022723"/>
    </source>
</evidence>
<feature type="domain" description="Rieske" evidence="5">
    <location>
        <begin position="3"/>
        <end position="105"/>
    </location>
</feature>
<evidence type="ECO:0000313" key="6">
    <source>
        <dbReference type="EMBL" id="EKE76892.1"/>
    </source>
</evidence>
<dbReference type="AlphaFoldDB" id="K2JQS9"/>
<dbReference type="InterPro" id="IPR017941">
    <property type="entry name" value="Rieske_2Fe-2S"/>
</dbReference>
<dbReference type="PROSITE" id="PS51296">
    <property type="entry name" value="RIESKE"/>
    <property type="match status" value="1"/>
</dbReference>
<keyword evidence="3" id="KW-0408">Iron</keyword>
<dbReference type="SUPFAM" id="SSF50022">
    <property type="entry name" value="ISP domain"/>
    <property type="match status" value="1"/>
</dbReference>
<evidence type="ECO:0000259" key="5">
    <source>
        <dbReference type="PROSITE" id="PS51296"/>
    </source>
</evidence>
<accession>K2JQS9</accession>
<dbReference type="Proteomes" id="UP000006746">
    <property type="component" value="Unassembled WGS sequence"/>
</dbReference>
<dbReference type="EMBL" id="AMRL01000006">
    <property type="protein sequence ID" value="EKE76892.1"/>
    <property type="molecule type" value="Genomic_DNA"/>
</dbReference>
<dbReference type="PANTHER" id="PTHR40261">
    <property type="match status" value="1"/>
</dbReference>
<evidence type="ECO:0000256" key="3">
    <source>
        <dbReference type="ARBA" id="ARBA00023004"/>
    </source>
</evidence>
<evidence type="ECO:0000256" key="4">
    <source>
        <dbReference type="ARBA" id="ARBA00023014"/>
    </source>
</evidence>
<organism evidence="6 7">
    <name type="scientific">Oceanibaculum indicum P24</name>
    <dbReference type="NCBI Taxonomy" id="1207063"/>
    <lineage>
        <taxon>Bacteria</taxon>
        <taxon>Pseudomonadati</taxon>
        <taxon>Pseudomonadota</taxon>
        <taxon>Alphaproteobacteria</taxon>
        <taxon>Rhodospirillales</taxon>
        <taxon>Oceanibaculaceae</taxon>
        <taxon>Oceanibaculum</taxon>
    </lineage>
</organism>
<evidence type="ECO:0000256" key="1">
    <source>
        <dbReference type="ARBA" id="ARBA00022714"/>
    </source>
</evidence>
<dbReference type="eggNOG" id="COG2146">
    <property type="taxonomic scope" value="Bacteria"/>
</dbReference>
<dbReference type="GO" id="GO:0051537">
    <property type="term" value="F:2 iron, 2 sulfur cluster binding"/>
    <property type="evidence" value="ECO:0007669"/>
    <property type="project" value="UniProtKB-KW"/>
</dbReference>